<comment type="caution">
    <text evidence="2">The sequence shown here is derived from an EMBL/GenBank/DDBJ whole genome shotgun (WGS) entry which is preliminary data.</text>
</comment>
<reference evidence="2 3" key="1">
    <citation type="submission" date="2020-08" db="EMBL/GenBank/DDBJ databases">
        <title>novel species in genus Nocardioides.</title>
        <authorList>
            <person name="Zhang G."/>
        </authorList>
    </citation>
    <scope>NUCLEOTIDE SEQUENCE [LARGE SCALE GENOMIC DNA]</scope>
    <source>
        <strain evidence="2 3">SC8A-24</strain>
    </source>
</reference>
<keyword evidence="1" id="KW-0732">Signal</keyword>
<feature type="signal peptide" evidence="1">
    <location>
        <begin position="1"/>
        <end position="25"/>
    </location>
</feature>
<evidence type="ECO:0000313" key="2">
    <source>
        <dbReference type="EMBL" id="MBC2961034.1"/>
    </source>
</evidence>
<name>A0ABR6U9A3_9ACTN</name>
<dbReference type="SUPFAM" id="SSF63829">
    <property type="entry name" value="Calcium-dependent phosphotriesterase"/>
    <property type="match status" value="1"/>
</dbReference>
<dbReference type="Gene3D" id="2.120.10.30">
    <property type="entry name" value="TolB, C-terminal domain"/>
    <property type="match status" value="1"/>
</dbReference>
<feature type="chain" id="PRO_5047012651" evidence="1">
    <location>
        <begin position="26"/>
        <end position="359"/>
    </location>
</feature>
<dbReference type="PANTHER" id="PTHR40274">
    <property type="entry name" value="VIRGINIAMYCIN B LYASE"/>
    <property type="match status" value="1"/>
</dbReference>
<evidence type="ECO:0000256" key="1">
    <source>
        <dbReference type="SAM" id="SignalP"/>
    </source>
</evidence>
<sequence length="359" mass="36411">MKRTTLAAASVATLALAVPAAAASAAPTAAAGDKQVVASKLFSPLSLAVKSNGAAFVSQNFAGQLMKVKKGKKPVVVAKAMEGREIGAVDVTDNVITYAVSWGENEGGIVRQVRKGRTRTIGDIGAAERALNPDGSTVYGLQDLDEGCEVPPFLQEYEGIVETHPYATAVAGSTVYVADAGANAIFKIAGGEVTPVAALPPVEVVVPAEAAEALELPECVAGKTMALEGVPTDIEVGPDGDLYVTSLPGGPEDGSLGANGSVLRIDPATGDVTKVAGGFISTTGLAVARNGDVYVSEIFTGRILKVAAGTDTPQLFRKAAMPAGLEIKGGSLWATTNAMTGMSGEPGDTPNGKVMRFGL</sequence>
<proteinExistence type="predicted"/>
<dbReference type="InterPro" id="IPR048031">
    <property type="entry name" value="ScyD/ScyE-like"/>
</dbReference>
<dbReference type="PANTHER" id="PTHR40274:SF4">
    <property type="entry name" value="BLL1406 PROTEIN"/>
    <property type="match status" value="1"/>
</dbReference>
<dbReference type="RefSeq" id="WP_186346282.1">
    <property type="nucleotide sequence ID" value="NZ_BMMR01000004.1"/>
</dbReference>
<keyword evidence="3" id="KW-1185">Reference proteome</keyword>
<dbReference type="InterPro" id="IPR011042">
    <property type="entry name" value="6-blade_b-propeller_TolB-like"/>
</dbReference>
<evidence type="ECO:0000313" key="3">
    <source>
        <dbReference type="Proteomes" id="UP000604001"/>
    </source>
</evidence>
<organism evidence="2 3">
    <name type="scientific">Nocardioides deserti</name>
    <dbReference type="NCBI Taxonomy" id="1588644"/>
    <lineage>
        <taxon>Bacteria</taxon>
        <taxon>Bacillati</taxon>
        <taxon>Actinomycetota</taxon>
        <taxon>Actinomycetes</taxon>
        <taxon>Propionibacteriales</taxon>
        <taxon>Nocardioidaceae</taxon>
        <taxon>Nocardioides</taxon>
    </lineage>
</organism>
<dbReference type="EMBL" id="JACMYC010000006">
    <property type="protein sequence ID" value="MBC2961034.1"/>
    <property type="molecule type" value="Genomic_DNA"/>
</dbReference>
<dbReference type="Gene3D" id="2.40.10.500">
    <property type="match status" value="1"/>
</dbReference>
<gene>
    <name evidence="2" type="ORF">H7344_12090</name>
</gene>
<dbReference type="Proteomes" id="UP000604001">
    <property type="component" value="Unassembled WGS sequence"/>
</dbReference>
<dbReference type="InterPro" id="IPR051344">
    <property type="entry name" value="Vgb"/>
</dbReference>
<dbReference type="NCBIfam" id="NF033206">
    <property type="entry name" value="ScyE_fam"/>
    <property type="match status" value="1"/>
</dbReference>
<protein>
    <submittedName>
        <fullName evidence="2">ScyD/ScyE family protein</fullName>
    </submittedName>
</protein>
<accession>A0ABR6U9A3</accession>